<reference evidence="3" key="1">
    <citation type="submission" date="2017-10" db="EMBL/GenBank/DDBJ databases">
        <title>Massilia psychrophilum sp. nov., a novel purple-pigmented bacterium isolated from Tianshan glacier, Xinjiang Municipality, China.</title>
        <authorList>
            <person name="Wang H."/>
        </authorList>
    </citation>
    <scope>NUCLEOTIDE SEQUENCE [LARGE SCALE GENOMIC DNA]</scope>
    <source>
        <strain evidence="3">B2</strain>
    </source>
</reference>
<dbReference type="PROSITE" id="PS50006">
    <property type="entry name" value="FHA_DOMAIN"/>
    <property type="match status" value="1"/>
</dbReference>
<evidence type="ECO:0000313" key="4">
    <source>
        <dbReference type="Proteomes" id="UP000229897"/>
    </source>
</evidence>
<organism evidence="3 4">
    <name type="scientific">Massilia violaceinigra</name>
    <dbReference type="NCBI Taxonomy" id="2045208"/>
    <lineage>
        <taxon>Bacteria</taxon>
        <taxon>Pseudomonadati</taxon>
        <taxon>Pseudomonadota</taxon>
        <taxon>Betaproteobacteria</taxon>
        <taxon>Burkholderiales</taxon>
        <taxon>Oxalobacteraceae</taxon>
        <taxon>Telluria group</taxon>
        <taxon>Massilia</taxon>
    </lineage>
</organism>
<keyword evidence="4" id="KW-1185">Reference proteome</keyword>
<dbReference type="InterPro" id="IPR000253">
    <property type="entry name" value="FHA_dom"/>
</dbReference>
<dbReference type="OrthoDB" id="8697195at2"/>
<dbReference type="SUPFAM" id="SSF49879">
    <property type="entry name" value="SMAD/FHA domain"/>
    <property type="match status" value="1"/>
</dbReference>
<dbReference type="Gene3D" id="2.60.200.20">
    <property type="match status" value="1"/>
</dbReference>
<evidence type="ECO:0000259" key="2">
    <source>
        <dbReference type="PROSITE" id="PS50006"/>
    </source>
</evidence>
<feature type="compositionally biased region" description="Polar residues" evidence="1">
    <location>
        <begin position="1"/>
        <end position="12"/>
    </location>
</feature>
<feature type="region of interest" description="Disordered" evidence="1">
    <location>
        <begin position="1"/>
        <end position="66"/>
    </location>
</feature>
<feature type="compositionally biased region" description="Polar residues" evidence="1">
    <location>
        <begin position="23"/>
        <end position="38"/>
    </location>
</feature>
<evidence type="ECO:0000313" key="3">
    <source>
        <dbReference type="EMBL" id="ATQ79119.1"/>
    </source>
</evidence>
<feature type="domain" description="FHA" evidence="2">
    <location>
        <begin position="282"/>
        <end position="346"/>
    </location>
</feature>
<name>A0A2D2DVW8_9BURK</name>
<dbReference type="Proteomes" id="UP000229897">
    <property type="component" value="Chromosome"/>
</dbReference>
<evidence type="ECO:0000256" key="1">
    <source>
        <dbReference type="SAM" id="MobiDB-lite"/>
    </source>
</evidence>
<sequence length="489" mass="53187">MPGESACSNGHAQSGVPAPAAPANSSYELISALRSSRPTAKPGAAPFSYPEEAPPALQRPHLHISGFDPRAAGGRQAIKVELRGMPPDSAPLVTMQLQSALIAQGNARHSFVRTLRGDWRPLFIEFSSRNKEHGQYRIEVELFNLHDSRIRHKWVCTLVILVPRPDATLTEIHQTFLSTHKNVRVMADDASIARVNAQAGGGRLDIDVHARNASIANLNLDAKAGKVDLGFSTIAWDEDLIEIDVPAHSDPHPHPTACACLVNAAPEAGAQRQVRLFAMAECVLGRFELYDPEADVLLTHFGDDGQDRDGLTRRLSGRHAVIRPGVNGFEIEDVSRYGILLDGVWPGKNKPVPLRLGMRIELSASIKGIVELNVTAIMPHGVIVHRIDQGAHAECFYFLEPGRHPGFPLAPFGAAPRASVMPVIYHQNGGFWHLDPASGKETALSPGAALDRLAQFPRHTRFASESYPECWIVRSALKSTHGVADMQTA</sequence>
<protein>
    <recommendedName>
        <fullName evidence="2">FHA domain-containing protein</fullName>
    </recommendedName>
</protein>
<accession>A0A2D2DVW8</accession>
<gene>
    <name evidence="3" type="ORF">CR152_26045</name>
</gene>
<proteinExistence type="predicted"/>
<dbReference type="KEGG" id="mass:CR152_26045"/>
<dbReference type="InterPro" id="IPR008984">
    <property type="entry name" value="SMAD_FHA_dom_sf"/>
</dbReference>
<dbReference type="CDD" id="cd00060">
    <property type="entry name" value="FHA"/>
    <property type="match status" value="1"/>
</dbReference>
<dbReference type="AlphaFoldDB" id="A0A2D2DVW8"/>
<dbReference type="EMBL" id="CP024608">
    <property type="protein sequence ID" value="ATQ79119.1"/>
    <property type="molecule type" value="Genomic_DNA"/>
</dbReference>